<evidence type="ECO:0000256" key="1">
    <source>
        <dbReference type="SAM" id="Phobius"/>
    </source>
</evidence>
<sequence>MMPDPGRLIYLLLLLFAVGGFLVFEFAARPGRTLRQAAAWLMIFLGVIALAGLWQDIRHSIAPGTRMLDGGRIEVPMAADGHFRLTATVNGAPIPFVIDTGATTIALAPADARRAGIDPQRLSYLGEARTANGTVQTATVILDSLAIGEIRDEHVPALVLRSGLDMSLMGMSYLSRFARVSIEGERLVLER</sequence>
<dbReference type="EC" id="3.4.23.-" evidence="2"/>
<dbReference type="CDD" id="cd05483">
    <property type="entry name" value="retropepsin_like_bacteria"/>
    <property type="match status" value="1"/>
</dbReference>
<proteinExistence type="predicted"/>
<dbReference type="InterPro" id="IPR001969">
    <property type="entry name" value="Aspartic_peptidase_AS"/>
</dbReference>
<dbReference type="Gene3D" id="2.40.70.10">
    <property type="entry name" value="Acid Proteases"/>
    <property type="match status" value="1"/>
</dbReference>
<dbReference type="Pfam" id="PF13975">
    <property type="entry name" value="gag-asp_proteas"/>
    <property type="match status" value="1"/>
</dbReference>
<dbReference type="EMBL" id="WMIF01000012">
    <property type="protein sequence ID" value="MTH34994.1"/>
    <property type="molecule type" value="Genomic_DNA"/>
</dbReference>
<gene>
    <name evidence="2" type="ORF">GL279_10315</name>
</gene>
<dbReference type="InterPro" id="IPR011969">
    <property type="entry name" value="Clan_AA_Asp_peptidase_C"/>
</dbReference>
<protein>
    <submittedName>
        <fullName evidence="2">TIGR02281 family clan AA aspartic protease</fullName>
        <ecNumber evidence="2">3.4.23.-</ecNumber>
    </submittedName>
</protein>
<dbReference type="GO" id="GO:0006508">
    <property type="term" value="P:proteolysis"/>
    <property type="evidence" value="ECO:0007669"/>
    <property type="project" value="UniProtKB-KW"/>
</dbReference>
<keyword evidence="1" id="KW-0472">Membrane</keyword>
<dbReference type="OrthoDB" id="7595324at2"/>
<dbReference type="PROSITE" id="PS00141">
    <property type="entry name" value="ASP_PROTEASE"/>
    <property type="match status" value="1"/>
</dbReference>
<dbReference type="SUPFAM" id="SSF50630">
    <property type="entry name" value="Acid proteases"/>
    <property type="match status" value="1"/>
</dbReference>
<dbReference type="InterPro" id="IPR034122">
    <property type="entry name" value="Retropepsin-like_bacterial"/>
</dbReference>
<dbReference type="Proteomes" id="UP000442533">
    <property type="component" value="Unassembled WGS sequence"/>
</dbReference>
<evidence type="ECO:0000313" key="2">
    <source>
        <dbReference type="EMBL" id="MTH34994.1"/>
    </source>
</evidence>
<keyword evidence="2" id="KW-0378">Hydrolase</keyword>
<dbReference type="GO" id="GO:0004190">
    <property type="term" value="F:aspartic-type endopeptidase activity"/>
    <property type="evidence" value="ECO:0007669"/>
    <property type="project" value="InterPro"/>
</dbReference>
<dbReference type="InterPro" id="IPR021109">
    <property type="entry name" value="Peptidase_aspartic_dom_sf"/>
</dbReference>
<keyword evidence="3" id="KW-1185">Reference proteome</keyword>
<evidence type="ECO:0000313" key="3">
    <source>
        <dbReference type="Proteomes" id="UP000442533"/>
    </source>
</evidence>
<reference evidence="2 3" key="1">
    <citation type="submission" date="2019-11" db="EMBL/GenBank/DDBJ databases">
        <authorList>
            <person name="Dong K."/>
        </authorList>
    </citation>
    <scope>NUCLEOTIDE SEQUENCE [LARGE SCALE GENOMIC DNA]</scope>
    <source>
        <strain evidence="2 3">JCM 17370</strain>
    </source>
</reference>
<organism evidence="2 3">
    <name type="scientific">Paracoccus limosus</name>
    <dbReference type="NCBI Taxonomy" id="913252"/>
    <lineage>
        <taxon>Bacteria</taxon>
        <taxon>Pseudomonadati</taxon>
        <taxon>Pseudomonadota</taxon>
        <taxon>Alphaproteobacteria</taxon>
        <taxon>Rhodobacterales</taxon>
        <taxon>Paracoccaceae</taxon>
        <taxon>Paracoccus</taxon>
    </lineage>
</organism>
<dbReference type="AlphaFoldDB" id="A0A844H5W6"/>
<dbReference type="NCBIfam" id="TIGR02281">
    <property type="entry name" value="clan_AA_DTGA"/>
    <property type="match status" value="1"/>
</dbReference>
<name>A0A844H5W6_9RHOB</name>
<keyword evidence="1" id="KW-1133">Transmembrane helix</keyword>
<keyword evidence="1" id="KW-0812">Transmembrane</keyword>
<feature type="transmembrane region" description="Helical" evidence="1">
    <location>
        <begin position="37"/>
        <end position="57"/>
    </location>
</feature>
<keyword evidence="2" id="KW-0645">Protease</keyword>
<accession>A0A844H5W6</accession>
<comment type="caution">
    <text evidence="2">The sequence shown here is derived from an EMBL/GenBank/DDBJ whole genome shotgun (WGS) entry which is preliminary data.</text>
</comment>